<keyword evidence="2" id="KW-1185">Reference proteome</keyword>
<proteinExistence type="predicted"/>
<dbReference type="EMBL" id="CABIJS010000699">
    <property type="protein sequence ID" value="VUZ56174.1"/>
    <property type="molecule type" value="Genomic_DNA"/>
</dbReference>
<evidence type="ECO:0000313" key="1">
    <source>
        <dbReference type="EMBL" id="VUZ56174.1"/>
    </source>
</evidence>
<dbReference type="AlphaFoldDB" id="A0A564ZBJ9"/>
<protein>
    <submittedName>
        <fullName evidence="1">Uncharacterized protein</fullName>
    </submittedName>
</protein>
<accession>A0A564ZBJ9</accession>
<sequence>MAIQSLNYADMEVQISSIVRNTFNQMNFSTPTKEHADLVKNVGAFHHNSPIDESFATWLAEY</sequence>
<organism evidence="1 2">
    <name type="scientific">Hymenolepis diminuta</name>
    <name type="common">Rat tapeworm</name>
    <dbReference type="NCBI Taxonomy" id="6216"/>
    <lineage>
        <taxon>Eukaryota</taxon>
        <taxon>Metazoa</taxon>
        <taxon>Spiralia</taxon>
        <taxon>Lophotrochozoa</taxon>
        <taxon>Platyhelminthes</taxon>
        <taxon>Cestoda</taxon>
        <taxon>Eucestoda</taxon>
        <taxon>Cyclophyllidea</taxon>
        <taxon>Hymenolepididae</taxon>
        <taxon>Hymenolepis</taxon>
    </lineage>
</organism>
<evidence type="ECO:0000313" key="2">
    <source>
        <dbReference type="Proteomes" id="UP000321570"/>
    </source>
</evidence>
<gene>
    <name evidence="1" type="ORF">WMSIL1_LOCUS13873</name>
</gene>
<name>A0A564ZBJ9_HYMDI</name>
<reference evidence="1 2" key="1">
    <citation type="submission" date="2019-07" db="EMBL/GenBank/DDBJ databases">
        <authorList>
            <person name="Jastrzebski P J."/>
            <person name="Paukszto L."/>
            <person name="Jastrzebski P J."/>
        </authorList>
    </citation>
    <scope>NUCLEOTIDE SEQUENCE [LARGE SCALE GENOMIC DNA]</scope>
    <source>
        <strain evidence="1 2">WMS-il1</strain>
    </source>
</reference>
<dbReference type="Proteomes" id="UP000321570">
    <property type="component" value="Unassembled WGS sequence"/>
</dbReference>